<dbReference type="VEuPathDB" id="FungiDB:Z520_08407"/>
<name>A0A0D2H1I8_9EURO</name>
<evidence type="ECO:0000256" key="1">
    <source>
        <dbReference type="SAM" id="MobiDB-lite"/>
    </source>
</evidence>
<dbReference type="Proteomes" id="UP000053411">
    <property type="component" value="Unassembled WGS sequence"/>
</dbReference>
<feature type="compositionally biased region" description="Polar residues" evidence="1">
    <location>
        <begin position="1"/>
        <end position="27"/>
    </location>
</feature>
<organism evidence="3 4">
    <name type="scientific">Fonsecaea multimorphosa CBS 102226</name>
    <dbReference type="NCBI Taxonomy" id="1442371"/>
    <lineage>
        <taxon>Eukaryota</taxon>
        <taxon>Fungi</taxon>
        <taxon>Dikarya</taxon>
        <taxon>Ascomycota</taxon>
        <taxon>Pezizomycotina</taxon>
        <taxon>Eurotiomycetes</taxon>
        <taxon>Chaetothyriomycetidae</taxon>
        <taxon>Chaetothyriales</taxon>
        <taxon>Herpotrichiellaceae</taxon>
        <taxon>Fonsecaea</taxon>
    </lineage>
</organism>
<evidence type="ECO:0000259" key="2">
    <source>
        <dbReference type="Pfam" id="PF20233"/>
    </source>
</evidence>
<accession>A0A0D2H1I8</accession>
<protein>
    <recommendedName>
        <fullName evidence="2">DUF6590 domain-containing protein</fullName>
    </recommendedName>
</protein>
<dbReference type="GeneID" id="27714153"/>
<evidence type="ECO:0000313" key="3">
    <source>
        <dbReference type="EMBL" id="KIX95700.1"/>
    </source>
</evidence>
<dbReference type="Pfam" id="PF20233">
    <property type="entry name" value="DUF6590"/>
    <property type="match status" value="1"/>
</dbReference>
<dbReference type="EMBL" id="KN848080">
    <property type="protein sequence ID" value="KIX95700.1"/>
    <property type="molecule type" value="Genomic_DNA"/>
</dbReference>
<gene>
    <name evidence="3" type="ORF">Z520_08407</name>
</gene>
<dbReference type="InterPro" id="IPR046497">
    <property type="entry name" value="DUF6590"/>
</dbReference>
<dbReference type="RefSeq" id="XP_016629823.1">
    <property type="nucleotide sequence ID" value="XM_016778904.1"/>
</dbReference>
<dbReference type="OrthoDB" id="3438983at2759"/>
<evidence type="ECO:0000313" key="4">
    <source>
        <dbReference type="Proteomes" id="UP000053411"/>
    </source>
</evidence>
<feature type="region of interest" description="Disordered" evidence="1">
    <location>
        <begin position="1"/>
        <end position="63"/>
    </location>
</feature>
<dbReference type="AlphaFoldDB" id="A0A0D2H1I8"/>
<reference evidence="3 4" key="1">
    <citation type="submission" date="2015-01" db="EMBL/GenBank/DDBJ databases">
        <title>The Genome Sequence of Fonsecaea multimorphosa CBS 102226.</title>
        <authorList>
            <consortium name="The Broad Institute Genomics Platform"/>
            <person name="Cuomo C."/>
            <person name="de Hoog S."/>
            <person name="Gorbushina A."/>
            <person name="Stielow B."/>
            <person name="Teixiera M."/>
            <person name="Abouelleil A."/>
            <person name="Chapman S.B."/>
            <person name="Priest M."/>
            <person name="Young S.K."/>
            <person name="Wortman J."/>
            <person name="Nusbaum C."/>
            <person name="Birren B."/>
        </authorList>
    </citation>
    <scope>NUCLEOTIDE SEQUENCE [LARGE SCALE GENOMIC DNA]</scope>
    <source>
        <strain evidence="3 4">CBS 102226</strain>
    </source>
</reference>
<keyword evidence="4" id="KW-1185">Reference proteome</keyword>
<feature type="domain" description="DUF6590" evidence="2">
    <location>
        <begin position="118"/>
        <end position="252"/>
    </location>
</feature>
<feature type="region of interest" description="Disordered" evidence="1">
    <location>
        <begin position="298"/>
        <end position="368"/>
    </location>
</feature>
<sequence length="368" mass="41583">MAYFNSMNSNRTSGTGSGWRQSWSPSRDMSAPWRRLSGPSPTDSQGFGITEADRPPLIPRSHPDGVAYAGTVPQTPTGTFPTSSSISCLDPTNYRRKFQIHSIYELAAGTIIRGLHVSEAVDSVSRSDRRASRQTFNEESETWTKRIMHKHRHFIVVQVYDSHYVALPVFTNAGRGLAPVPQHEKKHYMSIRDHRTDNFECQNPELPVLVTEEMEPHSANLAPNSVVKFTIPQTFLITNEIEIVGQLTGWSTAVLSKHYRRDDGEVVGEPTPEHIQRVTEAARLARLRQQEFKVAFADGPSHGGLQRFRRQTMSRSPSSPRWGVRDESRRRSYSPDSLGDVPMRDARPADPPPPNVSNRFDMLRDELR</sequence>
<proteinExistence type="predicted"/>